<proteinExistence type="predicted"/>
<dbReference type="AlphaFoldDB" id="A0A7W9AGJ6"/>
<reference evidence="1 2" key="1">
    <citation type="submission" date="2020-08" db="EMBL/GenBank/DDBJ databases">
        <title>Genomic Encyclopedia of Type Strains, Phase IV (KMG-IV): sequencing the most valuable type-strain genomes for metagenomic binning, comparative biology and taxonomic classification.</title>
        <authorList>
            <person name="Goeker M."/>
        </authorList>
    </citation>
    <scope>NUCLEOTIDE SEQUENCE [LARGE SCALE GENOMIC DNA]</scope>
    <source>
        <strain evidence="1 2">DSM 25079</strain>
    </source>
</reference>
<dbReference type="SUPFAM" id="SSF82784">
    <property type="entry name" value="OsmC-like"/>
    <property type="match status" value="1"/>
</dbReference>
<evidence type="ECO:0000313" key="1">
    <source>
        <dbReference type="EMBL" id="MBB5685091.1"/>
    </source>
</evidence>
<dbReference type="InterPro" id="IPR015946">
    <property type="entry name" value="KH_dom-like_a/b"/>
</dbReference>
<keyword evidence="2" id="KW-1185">Reference proteome</keyword>
<dbReference type="InterPro" id="IPR052707">
    <property type="entry name" value="OsmC_Ohr_Peroxiredoxin"/>
</dbReference>
<accession>A0A7W9AGJ6</accession>
<dbReference type="Gene3D" id="3.30.300.20">
    <property type="match status" value="1"/>
</dbReference>
<evidence type="ECO:0000313" key="2">
    <source>
        <dbReference type="Proteomes" id="UP000549617"/>
    </source>
</evidence>
<dbReference type="PANTHER" id="PTHR42830">
    <property type="entry name" value="OSMOTICALLY INDUCIBLE FAMILY PROTEIN"/>
    <property type="match status" value="1"/>
</dbReference>
<dbReference type="InterPro" id="IPR036102">
    <property type="entry name" value="OsmC/Ohrsf"/>
</dbReference>
<dbReference type="Proteomes" id="UP000549617">
    <property type="component" value="Unassembled WGS sequence"/>
</dbReference>
<gene>
    <name evidence="1" type="ORF">FHS49_001099</name>
</gene>
<sequence>MSMAGGHHYRIAVEWTGNQGTGTSGYRDYARDHVIRIAGKPDIPGSSDPAFLGDPARHNPEEMLVASLSACHMLWYLHLCAEAGIAIIGYRDQADGMMAMESDGAGQFSGVVLRPQVTLAADANVEAARALHHEAHAKCFIARSVNFPVTVEPVFQSC</sequence>
<dbReference type="InterPro" id="IPR003718">
    <property type="entry name" value="OsmC/Ohr_fam"/>
</dbReference>
<dbReference type="Pfam" id="PF02566">
    <property type="entry name" value="OsmC"/>
    <property type="match status" value="1"/>
</dbReference>
<organism evidence="1 2">
    <name type="scientific">Sphingobium boeckii</name>
    <dbReference type="NCBI Taxonomy" id="1082345"/>
    <lineage>
        <taxon>Bacteria</taxon>
        <taxon>Pseudomonadati</taxon>
        <taxon>Pseudomonadota</taxon>
        <taxon>Alphaproteobacteria</taxon>
        <taxon>Sphingomonadales</taxon>
        <taxon>Sphingomonadaceae</taxon>
        <taxon>Sphingobium</taxon>
    </lineage>
</organism>
<comment type="caution">
    <text evidence="1">The sequence shown here is derived from an EMBL/GenBank/DDBJ whole genome shotgun (WGS) entry which is preliminary data.</text>
</comment>
<dbReference type="EMBL" id="JACIJC010000002">
    <property type="protein sequence ID" value="MBB5685091.1"/>
    <property type="molecule type" value="Genomic_DNA"/>
</dbReference>
<protein>
    <submittedName>
        <fullName evidence="1">Organic hydroperoxide reductase OsmC/OhrA</fullName>
    </submittedName>
</protein>
<name>A0A7W9AGJ6_9SPHN</name>
<dbReference type="PANTHER" id="PTHR42830:SF2">
    <property type="entry name" value="OSMC_OHR FAMILY PROTEIN"/>
    <property type="match status" value="1"/>
</dbReference>